<organism evidence="1 2">
    <name type="scientific">Lichenifustis flavocetrariae</name>
    <dbReference type="NCBI Taxonomy" id="2949735"/>
    <lineage>
        <taxon>Bacteria</taxon>
        <taxon>Pseudomonadati</taxon>
        <taxon>Pseudomonadota</taxon>
        <taxon>Alphaproteobacteria</taxon>
        <taxon>Hyphomicrobiales</taxon>
        <taxon>Lichenihabitantaceae</taxon>
        <taxon>Lichenifustis</taxon>
    </lineage>
</organism>
<protein>
    <submittedName>
        <fullName evidence="1">Uncharacterized protein</fullName>
    </submittedName>
</protein>
<dbReference type="Proteomes" id="UP001165667">
    <property type="component" value="Unassembled WGS sequence"/>
</dbReference>
<keyword evidence="2" id="KW-1185">Reference proteome</keyword>
<comment type="caution">
    <text evidence="1">The sequence shown here is derived from an EMBL/GenBank/DDBJ whole genome shotgun (WGS) entry which is preliminary data.</text>
</comment>
<accession>A0AA41YWU8</accession>
<proteinExistence type="predicted"/>
<dbReference type="EMBL" id="JAMOIM010000005">
    <property type="protein sequence ID" value="MCW6508458.1"/>
    <property type="molecule type" value="Genomic_DNA"/>
</dbReference>
<dbReference type="AlphaFoldDB" id="A0AA41YWU8"/>
<sequence>MGTYDLVVGAAEEFLKASDSVSANKSKSNIQIIDHLKKRIEAGTLQVSLSDGSMLNYLSVAANNDPQSGIVSGGPRKGYWYDPDAKSKSEAKPIDEEQLGTGNNKTTIYERDFYPIVQLWLEQKGYKAKDMSNLKSGGAWGNPDIIGVDRVELFGAVEVDLVSCEVKLNSENWERMIFEAISHKRFSNRSWFCYRVKSDDEPLPKGIEYYAERYKVGIVQIFITDKEMMEIKDKSKEPLHFIDRTIERTPALYDYVPLREQRAVVERASISLTVTF</sequence>
<evidence type="ECO:0000313" key="2">
    <source>
        <dbReference type="Proteomes" id="UP001165667"/>
    </source>
</evidence>
<name>A0AA41YWU8_9HYPH</name>
<evidence type="ECO:0000313" key="1">
    <source>
        <dbReference type="EMBL" id="MCW6508458.1"/>
    </source>
</evidence>
<dbReference type="RefSeq" id="WP_282584818.1">
    <property type="nucleotide sequence ID" value="NZ_JAMOIM010000005.1"/>
</dbReference>
<reference evidence="1" key="1">
    <citation type="submission" date="2022-05" db="EMBL/GenBank/DDBJ databases">
        <authorList>
            <person name="Pankratov T."/>
        </authorList>
    </citation>
    <scope>NUCLEOTIDE SEQUENCE</scope>
    <source>
        <strain evidence="1">BP6-180914</strain>
    </source>
</reference>
<gene>
    <name evidence="1" type="ORF">M8523_10555</name>
</gene>